<evidence type="ECO:0000256" key="9">
    <source>
        <dbReference type="ARBA" id="ARBA00022968"/>
    </source>
</evidence>
<evidence type="ECO:0000256" key="4">
    <source>
        <dbReference type="ARBA" id="ARBA00012557"/>
    </source>
</evidence>
<comment type="pathway">
    <text evidence="2">Protein modification; protein glycosylation.</text>
</comment>
<dbReference type="Gene3D" id="3.90.550.50">
    <property type="match status" value="1"/>
</dbReference>
<feature type="domain" description="Fringe-like glycosyltransferase" evidence="12">
    <location>
        <begin position="183"/>
        <end position="257"/>
    </location>
</feature>
<evidence type="ECO:0000256" key="11">
    <source>
        <dbReference type="ARBA" id="ARBA00023136"/>
    </source>
</evidence>
<dbReference type="EC" id="2.4.1.122" evidence="4"/>
<protein>
    <recommendedName>
        <fullName evidence="4">N-acetylgalactosaminide beta-1,3-galactosyltransferase</fullName>
        <ecNumber evidence="4">2.4.1.122</ecNumber>
    </recommendedName>
</protein>
<comment type="caution">
    <text evidence="13">The sequence shown here is derived from an EMBL/GenBank/DDBJ whole genome shotgun (WGS) entry which is preliminary data.</text>
</comment>
<keyword evidence="5" id="KW-0328">Glycosyltransferase</keyword>
<name>A0A8K0KXM0_9PEZI</name>
<keyword evidence="6" id="KW-0808">Transferase</keyword>
<evidence type="ECO:0000259" key="12">
    <source>
        <dbReference type="Pfam" id="PF02434"/>
    </source>
</evidence>
<dbReference type="InterPro" id="IPR003378">
    <property type="entry name" value="Fringe-like_glycosylTrfase"/>
</dbReference>
<dbReference type="GO" id="GO:0016020">
    <property type="term" value="C:membrane"/>
    <property type="evidence" value="ECO:0007669"/>
    <property type="project" value="UniProtKB-SubCell"/>
</dbReference>
<accession>A0A8K0KXM0</accession>
<evidence type="ECO:0000256" key="5">
    <source>
        <dbReference type="ARBA" id="ARBA00022676"/>
    </source>
</evidence>
<dbReference type="Gene3D" id="3.50.4.10">
    <property type="entry name" value="Hepatocyte Growth Factor"/>
    <property type="match status" value="1"/>
</dbReference>
<dbReference type="Pfam" id="PF02434">
    <property type="entry name" value="Fringe"/>
    <property type="match status" value="1"/>
</dbReference>
<keyword evidence="8" id="KW-0547">Nucleotide-binding</keyword>
<evidence type="ECO:0000256" key="3">
    <source>
        <dbReference type="ARBA" id="ARBA00006462"/>
    </source>
</evidence>
<reference evidence="13" key="1">
    <citation type="submission" date="2021-07" db="EMBL/GenBank/DDBJ databases">
        <title>Elsinoe batatas strain:CRI-CJ2 Genome sequencing and assembly.</title>
        <authorList>
            <person name="Huang L."/>
        </authorList>
    </citation>
    <scope>NUCLEOTIDE SEQUENCE</scope>
    <source>
        <strain evidence="13">CRI-CJ2</strain>
    </source>
</reference>
<evidence type="ECO:0000313" key="14">
    <source>
        <dbReference type="Proteomes" id="UP000809789"/>
    </source>
</evidence>
<dbReference type="InterPro" id="IPR026050">
    <property type="entry name" value="C1GALT1/C1GALT1_chp1"/>
</dbReference>
<sequence>MAPPTSLRRFLWPLGVFVLTLVVSGAYWLRGADHPLVRFIHREGHAGELEFYPWETVTSFRPVDNTTAWNATIDELCASFPGHQLQDIQPVLKSGHGVLKRVRHSLQGHSACLENLLIFSDAEDVVDRHGLIDVLSDVPKDLLDSTDQFGPYKELTAQLADGKASSLTMTATEGWKTDKFKFLPTISRAWMMAPEKRWYVFYEGDTYVVWDTVFRLLSMFDADQPHYLGSPSPGRDGTWFGNGGPGFILSRGAMKRLVKNDYKKRTGEWQGSAAMRKYWGELLGDCCGDSVLGWALHDSGVDLEGLWPMFNPHPLHGIPFADRYWCQPVLSLHKTLDEDVPKLWRWEWEKRKTFQPLLYRHLATDYFNFTSLKTKKDWDNGEWDSFEPNADDPYEPHKTADTCASACQKATGCLQWTYHKKKCIFVRSIRYGRQKEPAAISGDDATKWTDEDRRFIAGWDTEKIKSWMEERPCHQVEWVRPSTSRIF</sequence>
<dbReference type="OrthoDB" id="414175at2759"/>
<dbReference type="Proteomes" id="UP000809789">
    <property type="component" value="Unassembled WGS sequence"/>
</dbReference>
<keyword evidence="7" id="KW-0812">Transmembrane</keyword>
<evidence type="ECO:0000256" key="1">
    <source>
        <dbReference type="ARBA" id="ARBA00004606"/>
    </source>
</evidence>
<evidence type="ECO:0000256" key="7">
    <source>
        <dbReference type="ARBA" id="ARBA00022692"/>
    </source>
</evidence>
<dbReference type="GO" id="GO:0000166">
    <property type="term" value="F:nucleotide binding"/>
    <property type="evidence" value="ECO:0007669"/>
    <property type="project" value="UniProtKB-KW"/>
</dbReference>
<dbReference type="PANTHER" id="PTHR23033:SF43">
    <property type="entry name" value="APPLE DOMAIN-CONTAINING PROTEIN"/>
    <property type="match status" value="1"/>
</dbReference>
<evidence type="ECO:0000256" key="6">
    <source>
        <dbReference type="ARBA" id="ARBA00022679"/>
    </source>
</evidence>
<comment type="similarity">
    <text evidence="3">Belongs to the glycosyltransferase 31 family. Beta3-Gal-T subfamily.</text>
</comment>
<keyword evidence="11" id="KW-0472">Membrane</keyword>
<evidence type="ECO:0000256" key="2">
    <source>
        <dbReference type="ARBA" id="ARBA00004922"/>
    </source>
</evidence>
<evidence type="ECO:0000313" key="13">
    <source>
        <dbReference type="EMBL" id="KAG8624483.1"/>
    </source>
</evidence>
<dbReference type="PANTHER" id="PTHR23033">
    <property type="entry name" value="BETA1,3-GALACTOSYLTRANSFERASE"/>
    <property type="match status" value="1"/>
</dbReference>
<dbReference type="EMBL" id="JAESVG020000009">
    <property type="protein sequence ID" value="KAG8624483.1"/>
    <property type="molecule type" value="Genomic_DNA"/>
</dbReference>
<comment type="subcellular location">
    <subcellularLocation>
        <location evidence="1">Membrane</location>
        <topology evidence="1">Single-pass type II membrane protein</topology>
    </subcellularLocation>
</comment>
<evidence type="ECO:0000256" key="10">
    <source>
        <dbReference type="ARBA" id="ARBA00022989"/>
    </source>
</evidence>
<dbReference type="GO" id="GO:0016263">
    <property type="term" value="F:glycoprotein-N-acetylgalactosamine 3-beta-galactosyltransferase activity"/>
    <property type="evidence" value="ECO:0007669"/>
    <property type="project" value="UniProtKB-EC"/>
</dbReference>
<organism evidence="13 14">
    <name type="scientific">Elsinoe batatas</name>
    <dbReference type="NCBI Taxonomy" id="2601811"/>
    <lineage>
        <taxon>Eukaryota</taxon>
        <taxon>Fungi</taxon>
        <taxon>Dikarya</taxon>
        <taxon>Ascomycota</taxon>
        <taxon>Pezizomycotina</taxon>
        <taxon>Dothideomycetes</taxon>
        <taxon>Dothideomycetidae</taxon>
        <taxon>Myriangiales</taxon>
        <taxon>Elsinoaceae</taxon>
        <taxon>Elsinoe</taxon>
    </lineage>
</organism>
<dbReference type="SUPFAM" id="SSF57414">
    <property type="entry name" value="Hairpin loop containing domain-like"/>
    <property type="match status" value="1"/>
</dbReference>
<keyword evidence="10" id="KW-1133">Transmembrane helix</keyword>
<gene>
    <name evidence="13" type="ORF">KVT40_007550</name>
</gene>
<keyword evidence="14" id="KW-1185">Reference proteome</keyword>
<dbReference type="AlphaFoldDB" id="A0A8K0KXM0"/>
<keyword evidence="9" id="KW-0735">Signal-anchor</keyword>
<proteinExistence type="inferred from homology"/>
<evidence type="ECO:0000256" key="8">
    <source>
        <dbReference type="ARBA" id="ARBA00022741"/>
    </source>
</evidence>